<evidence type="ECO:0000256" key="1">
    <source>
        <dbReference type="ARBA" id="ARBA00008791"/>
    </source>
</evidence>
<protein>
    <submittedName>
        <fullName evidence="4">Nucleotide-binding universal stress UspA family protein</fullName>
    </submittedName>
    <submittedName>
        <fullName evidence="3">Universal stress protein UspA</fullName>
    </submittedName>
</protein>
<dbReference type="InterPro" id="IPR006016">
    <property type="entry name" value="UspA"/>
</dbReference>
<dbReference type="AlphaFoldDB" id="A0A2A2I495"/>
<dbReference type="InterPro" id="IPR014729">
    <property type="entry name" value="Rossmann-like_a/b/a_fold"/>
</dbReference>
<dbReference type="PANTHER" id="PTHR46268">
    <property type="entry name" value="STRESS RESPONSE PROTEIN NHAX"/>
    <property type="match status" value="1"/>
</dbReference>
<dbReference type="PANTHER" id="PTHR46268:SF6">
    <property type="entry name" value="UNIVERSAL STRESS PROTEIN UP12"/>
    <property type="match status" value="1"/>
</dbReference>
<keyword evidence="5" id="KW-1185">Reference proteome</keyword>
<dbReference type="EMBL" id="NMPM01000021">
    <property type="protein sequence ID" value="PAV26487.1"/>
    <property type="molecule type" value="Genomic_DNA"/>
</dbReference>
<reference evidence="3 5" key="1">
    <citation type="submission" date="2017-07" db="EMBL/GenBank/DDBJ databases">
        <title>Tamlnaduibacter salinus (Mi-7) genome sequencing.</title>
        <authorList>
            <person name="Verma A."/>
            <person name="Krishnamurthi S."/>
        </authorList>
    </citation>
    <scope>NUCLEOTIDE SEQUENCE [LARGE SCALE GENOMIC DNA]</scope>
    <source>
        <strain evidence="3 5">Mi-7</strain>
    </source>
</reference>
<gene>
    <name evidence="4" type="ORF">C8D92_101391</name>
    <name evidence="3" type="ORF">CF392_05510</name>
</gene>
<comment type="caution">
    <text evidence="3">The sequence shown here is derived from an EMBL/GenBank/DDBJ whole genome shotgun (WGS) entry which is preliminary data.</text>
</comment>
<evidence type="ECO:0000313" key="3">
    <source>
        <dbReference type="EMBL" id="PAV26487.1"/>
    </source>
</evidence>
<feature type="domain" description="UspA" evidence="2">
    <location>
        <begin position="1"/>
        <end position="139"/>
    </location>
</feature>
<name>A0A2A2I495_9GAMM</name>
<evidence type="ECO:0000259" key="2">
    <source>
        <dbReference type="Pfam" id="PF00582"/>
    </source>
</evidence>
<evidence type="ECO:0000313" key="5">
    <source>
        <dbReference type="Proteomes" id="UP000218332"/>
    </source>
</evidence>
<evidence type="ECO:0000313" key="6">
    <source>
        <dbReference type="Proteomes" id="UP000245887"/>
    </source>
</evidence>
<dbReference type="Gene3D" id="3.40.50.620">
    <property type="entry name" value="HUPs"/>
    <property type="match status" value="1"/>
</dbReference>
<dbReference type="RefSeq" id="WP_095610468.1">
    <property type="nucleotide sequence ID" value="NZ_NMPM01000021.1"/>
</dbReference>
<dbReference type="OrthoDB" id="9792500at2"/>
<dbReference type="PRINTS" id="PR01438">
    <property type="entry name" value="UNVRSLSTRESS"/>
</dbReference>
<dbReference type="Proteomes" id="UP000245887">
    <property type="component" value="Unassembled WGS sequence"/>
</dbReference>
<evidence type="ECO:0000313" key="4">
    <source>
        <dbReference type="EMBL" id="PVY79182.1"/>
    </source>
</evidence>
<dbReference type="Pfam" id="PF00582">
    <property type="entry name" value="Usp"/>
    <property type="match status" value="1"/>
</dbReference>
<organism evidence="3 5">
    <name type="scientific">Tamilnaduibacter salinus</name>
    <dbReference type="NCBI Taxonomy" id="1484056"/>
    <lineage>
        <taxon>Bacteria</taxon>
        <taxon>Pseudomonadati</taxon>
        <taxon>Pseudomonadota</taxon>
        <taxon>Gammaproteobacteria</taxon>
        <taxon>Pseudomonadales</taxon>
        <taxon>Marinobacteraceae</taxon>
        <taxon>Tamilnaduibacter</taxon>
    </lineage>
</organism>
<comment type="similarity">
    <text evidence="1">Belongs to the universal stress protein A family.</text>
</comment>
<dbReference type="SUPFAM" id="SSF52402">
    <property type="entry name" value="Adenine nucleotide alpha hydrolases-like"/>
    <property type="match status" value="1"/>
</dbReference>
<dbReference type="CDD" id="cd00293">
    <property type="entry name" value="USP-like"/>
    <property type="match status" value="1"/>
</dbReference>
<accession>A0A2A2I495</accession>
<proteinExistence type="inferred from homology"/>
<sequence length="139" mass="15007">MYKRILVPVDLSHTDKMSKALQTAIDMARHYSATLHYVTVTSSAPSSAAHNPQELAQKLATFAQEQGETHGIDTTSQVIESVDTAVELEDKLLEAISDSGADLVVLASHPPGIGDRLHILHSNAANIVRHSDVSVFVVR</sequence>
<reference evidence="4 6" key="2">
    <citation type="submission" date="2018-04" db="EMBL/GenBank/DDBJ databases">
        <title>Genomic Encyclopedia of Type Strains, Phase IV (KMG-IV): sequencing the most valuable type-strain genomes for metagenomic binning, comparative biology and taxonomic classification.</title>
        <authorList>
            <person name="Goeker M."/>
        </authorList>
    </citation>
    <scope>NUCLEOTIDE SEQUENCE [LARGE SCALE GENOMIC DNA]</scope>
    <source>
        <strain evidence="4 6">DSM 28688</strain>
    </source>
</reference>
<dbReference type="Proteomes" id="UP000218332">
    <property type="component" value="Unassembled WGS sequence"/>
</dbReference>
<dbReference type="InterPro" id="IPR006015">
    <property type="entry name" value="Universal_stress_UspA"/>
</dbReference>
<dbReference type="EMBL" id="QEKQ01000001">
    <property type="protein sequence ID" value="PVY79182.1"/>
    <property type="molecule type" value="Genomic_DNA"/>
</dbReference>